<dbReference type="PANTHER" id="PTHR42928:SF5">
    <property type="entry name" value="BLR1237 PROTEIN"/>
    <property type="match status" value="1"/>
</dbReference>
<dbReference type="STRING" id="1931241.BVH74_16830"/>
<keyword evidence="2" id="KW-0732">Signal</keyword>
<keyword evidence="4" id="KW-1185">Reference proteome</keyword>
<dbReference type="Gene3D" id="3.40.190.150">
    <property type="entry name" value="Bordetella uptake gene, domain 1"/>
    <property type="match status" value="1"/>
</dbReference>
<gene>
    <name evidence="3" type="ORF">BVH74_16830</name>
</gene>
<evidence type="ECO:0000313" key="4">
    <source>
        <dbReference type="Proteomes" id="UP000243488"/>
    </source>
</evidence>
<dbReference type="Proteomes" id="UP000243488">
    <property type="component" value="Chromosome"/>
</dbReference>
<dbReference type="PANTHER" id="PTHR42928">
    <property type="entry name" value="TRICARBOXYLATE-BINDING PROTEIN"/>
    <property type="match status" value="1"/>
</dbReference>
<dbReference type="KEGG" id="ppha:BVH74_16830"/>
<dbReference type="AlphaFoldDB" id="A0A1V0B8Q0"/>
<sequence>MIQKVLFMLSALTRLKDRSRLPLLMIWLLVMAGVSSAQADTDWPNKPLNLLVGFSPGGGADTLARLVARELESELGQPVIVRNIAGGGGIVMATSLKFAAADGYTLGMAANSAFDGMPWVAPLRYDTYDFDYLTTISQLQNALVASGNAPFSNWDEMIAYGRQHGLNYGSVSPITREVLNMVAEREGIRIRIIPMRGGMEIMNSLIGGHIDIAWSAGIHQAFLRNGKIRVIASLNDERLRTSPQQPAITELGYPMGYTGYFMFAVPKGMPAQIHERLSAALIRASQSPTVAQLAEQRMGFPNIVMSPEQLTEFIHSAAEDYRRAAADSAP</sequence>
<protein>
    <recommendedName>
        <fullName evidence="5">Tripartite tricarboxylate transporter substrate binding protein</fullName>
    </recommendedName>
</protein>
<evidence type="ECO:0008006" key="5">
    <source>
        <dbReference type="Google" id="ProtNLM"/>
    </source>
</evidence>
<dbReference type="SUPFAM" id="SSF53850">
    <property type="entry name" value="Periplasmic binding protein-like II"/>
    <property type="match status" value="1"/>
</dbReference>
<name>A0A1V0B8Q0_9GAMM</name>
<organism evidence="3 4">
    <name type="scientific">Halopseudomonas phragmitis</name>
    <dbReference type="NCBI Taxonomy" id="1931241"/>
    <lineage>
        <taxon>Bacteria</taxon>
        <taxon>Pseudomonadati</taxon>
        <taxon>Pseudomonadota</taxon>
        <taxon>Gammaproteobacteria</taxon>
        <taxon>Pseudomonadales</taxon>
        <taxon>Pseudomonadaceae</taxon>
        <taxon>Halopseudomonas</taxon>
    </lineage>
</organism>
<dbReference type="EMBL" id="CP020100">
    <property type="protein sequence ID" value="AQZ96316.1"/>
    <property type="molecule type" value="Genomic_DNA"/>
</dbReference>
<dbReference type="InterPro" id="IPR005064">
    <property type="entry name" value="BUG"/>
</dbReference>
<dbReference type="InterPro" id="IPR042100">
    <property type="entry name" value="Bug_dom1"/>
</dbReference>
<dbReference type="Pfam" id="PF03401">
    <property type="entry name" value="TctC"/>
    <property type="match status" value="1"/>
</dbReference>
<evidence type="ECO:0000256" key="2">
    <source>
        <dbReference type="SAM" id="SignalP"/>
    </source>
</evidence>
<evidence type="ECO:0000313" key="3">
    <source>
        <dbReference type="EMBL" id="AQZ96316.1"/>
    </source>
</evidence>
<feature type="signal peptide" evidence="2">
    <location>
        <begin position="1"/>
        <end position="39"/>
    </location>
</feature>
<accession>A0A1V0B8Q0</accession>
<dbReference type="Gene3D" id="3.40.190.10">
    <property type="entry name" value="Periplasmic binding protein-like II"/>
    <property type="match status" value="1"/>
</dbReference>
<feature type="chain" id="PRO_5013296161" description="Tripartite tricarboxylate transporter substrate binding protein" evidence="2">
    <location>
        <begin position="40"/>
        <end position="330"/>
    </location>
</feature>
<dbReference type="PIRSF" id="PIRSF017082">
    <property type="entry name" value="YflP"/>
    <property type="match status" value="1"/>
</dbReference>
<reference evidence="3 4" key="1">
    <citation type="submission" date="2017-03" db="EMBL/GenBank/DDBJ databases">
        <title>Complete genome sequence of the novel DNRA strain Pseudomonas sp. S-6-2 isolated from Chinese polluted river sediment. Journal of Biotechnology.</title>
        <authorList>
            <person name="Li J."/>
            <person name="Xiang F."/>
            <person name="Wang L."/>
            <person name="Xi L."/>
            <person name="Liu J."/>
        </authorList>
    </citation>
    <scope>NUCLEOTIDE SEQUENCE [LARGE SCALE GENOMIC DNA]</scope>
    <source>
        <strain evidence="3 4">S-6-2</strain>
    </source>
</reference>
<evidence type="ECO:0000256" key="1">
    <source>
        <dbReference type="ARBA" id="ARBA00006987"/>
    </source>
</evidence>
<proteinExistence type="inferred from homology"/>
<dbReference type="CDD" id="cd07012">
    <property type="entry name" value="PBP2_Bug_TTT"/>
    <property type="match status" value="1"/>
</dbReference>
<comment type="similarity">
    <text evidence="1">Belongs to the UPF0065 (bug) family.</text>
</comment>